<evidence type="ECO:0000313" key="7">
    <source>
        <dbReference type="EMBL" id="SDF72683.1"/>
    </source>
</evidence>
<dbReference type="GO" id="GO:0045892">
    <property type="term" value="P:negative regulation of DNA-templated transcription"/>
    <property type="evidence" value="ECO:0007669"/>
    <property type="project" value="InterPro"/>
</dbReference>
<protein>
    <submittedName>
        <fullName evidence="7">Transcriptional regulator, TetR family</fullName>
    </submittedName>
</protein>
<dbReference type="InterPro" id="IPR009057">
    <property type="entry name" value="Homeodomain-like_sf"/>
</dbReference>
<gene>
    <name evidence="7" type="ORF">SAMN05216260_110149</name>
</gene>
<dbReference type="GO" id="GO:0003677">
    <property type="term" value="F:DNA binding"/>
    <property type="evidence" value="ECO:0007669"/>
    <property type="project" value="UniProtKB-UniRule"/>
</dbReference>
<proteinExistence type="predicted"/>
<dbReference type="InterPro" id="IPR004111">
    <property type="entry name" value="Repressor_TetR_C"/>
</dbReference>
<keyword evidence="1" id="KW-0805">Transcription regulation</keyword>
<evidence type="ECO:0000256" key="3">
    <source>
        <dbReference type="ARBA" id="ARBA00023163"/>
    </source>
</evidence>
<feature type="domain" description="HTH tetR-type" evidence="6">
    <location>
        <begin position="1"/>
        <end position="61"/>
    </location>
</feature>
<name>A0A1G7NF65_9ACTN</name>
<keyword evidence="3" id="KW-0804">Transcription</keyword>
<evidence type="ECO:0000256" key="4">
    <source>
        <dbReference type="PROSITE-ProRule" id="PRU00335"/>
    </source>
</evidence>
<dbReference type="SUPFAM" id="SSF48498">
    <property type="entry name" value="Tetracyclin repressor-like, C-terminal domain"/>
    <property type="match status" value="1"/>
</dbReference>
<feature type="compositionally biased region" description="Gly residues" evidence="5">
    <location>
        <begin position="83"/>
        <end position="100"/>
    </location>
</feature>
<dbReference type="Proteomes" id="UP000198614">
    <property type="component" value="Unassembled WGS sequence"/>
</dbReference>
<dbReference type="Pfam" id="PF02909">
    <property type="entry name" value="TetR_C_1"/>
    <property type="match status" value="1"/>
</dbReference>
<keyword evidence="2 4" id="KW-0238">DNA-binding</keyword>
<dbReference type="SUPFAM" id="SSF46689">
    <property type="entry name" value="Homeodomain-like"/>
    <property type="match status" value="1"/>
</dbReference>
<feature type="region of interest" description="Disordered" evidence="5">
    <location>
        <begin position="68"/>
        <end position="146"/>
    </location>
</feature>
<dbReference type="PROSITE" id="PS50977">
    <property type="entry name" value="HTH_TETR_2"/>
    <property type="match status" value="1"/>
</dbReference>
<dbReference type="EMBL" id="FNAX01000010">
    <property type="protein sequence ID" value="SDF72683.1"/>
    <property type="molecule type" value="Genomic_DNA"/>
</dbReference>
<feature type="DNA-binding region" description="H-T-H motif" evidence="4">
    <location>
        <begin position="24"/>
        <end position="43"/>
    </location>
</feature>
<evidence type="ECO:0000256" key="2">
    <source>
        <dbReference type="ARBA" id="ARBA00023125"/>
    </source>
</evidence>
<evidence type="ECO:0000256" key="5">
    <source>
        <dbReference type="SAM" id="MobiDB-lite"/>
    </source>
</evidence>
<dbReference type="InterPro" id="IPR001647">
    <property type="entry name" value="HTH_TetR"/>
</dbReference>
<evidence type="ECO:0000313" key="8">
    <source>
        <dbReference type="Proteomes" id="UP000198614"/>
    </source>
</evidence>
<dbReference type="Gene3D" id="1.10.357.10">
    <property type="entry name" value="Tetracycline Repressor, domain 2"/>
    <property type="match status" value="2"/>
</dbReference>
<organism evidence="7 8">
    <name type="scientific">Streptomyces griseoaurantiacus</name>
    <dbReference type="NCBI Taxonomy" id="68213"/>
    <lineage>
        <taxon>Bacteria</taxon>
        <taxon>Bacillati</taxon>
        <taxon>Actinomycetota</taxon>
        <taxon>Actinomycetes</taxon>
        <taxon>Kitasatosporales</taxon>
        <taxon>Streptomycetaceae</taxon>
        <taxon>Streptomyces</taxon>
        <taxon>Streptomyces aurantiacus group</taxon>
    </lineage>
</organism>
<evidence type="ECO:0000259" key="6">
    <source>
        <dbReference type="PROSITE" id="PS50977"/>
    </source>
</evidence>
<dbReference type="Pfam" id="PF00440">
    <property type="entry name" value="TetR_N"/>
    <property type="match status" value="1"/>
</dbReference>
<evidence type="ECO:0000256" key="1">
    <source>
        <dbReference type="ARBA" id="ARBA00023015"/>
    </source>
</evidence>
<accession>A0A1G7NF65</accession>
<reference evidence="7 8" key="1">
    <citation type="submission" date="2016-10" db="EMBL/GenBank/DDBJ databases">
        <authorList>
            <person name="de Groot N.N."/>
        </authorList>
    </citation>
    <scope>NUCLEOTIDE SEQUENCE [LARGE SCALE GENOMIC DNA]</scope>
    <source>
        <strain evidence="7 8">CGMCC 4.1859</strain>
    </source>
</reference>
<dbReference type="AlphaFoldDB" id="A0A1G7NF65"/>
<dbReference type="InterPro" id="IPR036271">
    <property type="entry name" value="Tet_transcr_reg_TetR-rel_C_sf"/>
</dbReference>
<sequence>MLSRERIVETAIELLDAGGEGALTVRALTERLSTGAGAIYHHVGNMNELGQAATETVIADALPWPVASGGGAGESGGAEEAGETGGAGETGKAGGSGRAGKAGESGKAEGSGRAGKAGESGKAGKAGESGKAGEVGGSGGPRERPEDRIRAVALGLYDAATEHSWLASRLAAQLIREPWGAVTPRIFESMGRPLRDLGVPRGDWFTTTSTLVHYVLGATSQNAQTADDVPGDAPPDTEEVRAAFLDTASRAWRDLDPEEYPFLHDIADQMRAHEDRAQFLAGVDLILAGVTASRPR</sequence>